<dbReference type="PANTHER" id="PTHR11070">
    <property type="entry name" value="UVRD / RECB / PCRA DNA HELICASE FAMILY MEMBER"/>
    <property type="match status" value="1"/>
</dbReference>
<evidence type="ECO:0000256" key="9">
    <source>
        <dbReference type="PROSITE-ProRule" id="PRU00560"/>
    </source>
</evidence>
<comment type="caution">
    <text evidence="11">The sequence shown here is derived from an EMBL/GenBank/DDBJ whole genome shotgun (WGS) entry which is preliminary data.</text>
</comment>
<keyword evidence="5" id="KW-0413">Isomerase</keyword>
<comment type="catalytic activity">
    <reaction evidence="6">
        <text>Couples ATP hydrolysis with the unwinding of duplex DNA by translocating in the 3'-5' direction.</text>
        <dbReference type="EC" id="5.6.2.4"/>
    </reaction>
</comment>
<keyword evidence="2 9" id="KW-0378">Hydrolase</keyword>
<organism evidence="11 12">
    <name type="scientific">Burkholderia vietnamiensis</name>
    <dbReference type="NCBI Taxonomy" id="60552"/>
    <lineage>
        <taxon>Bacteria</taxon>
        <taxon>Pseudomonadati</taxon>
        <taxon>Pseudomonadota</taxon>
        <taxon>Betaproteobacteria</taxon>
        <taxon>Burkholderiales</taxon>
        <taxon>Burkholderiaceae</taxon>
        <taxon>Burkholderia</taxon>
        <taxon>Burkholderia cepacia complex</taxon>
    </lineage>
</organism>
<dbReference type="Gene3D" id="3.30.65.10">
    <property type="entry name" value="Bacterial Topoisomerase I, domain 1"/>
    <property type="match status" value="1"/>
</dbReference>
<gene>
    <name evidence="11" type="ORF">QZM33_08990</name>
</gene>
<keyword evidence="3 9" id="KW-0347">Helicase</keyword>
<accession>A0AAW7SYQ3</accession>
<evidence type="ECO:0000256" key="2">
    <source>
        <dbReference type="ARBA" id="ARBA00022801"/>
    </source>
</evidence>
<dbReference type="SUPFAM" id="SSF57783">
    <property type="entry name" value="Zinc beta-ribbon"/>
    <property type="match status" value="1"/>
</dbReference>
<feature type="binding site" evidence="9">
    <location>
        <begin position="277"/>
        <end position="284"/>
    </location>
    <ligand>
        <name>ATP</name>
        <dbReference type="ChEBI" id="CHEBI:30616"/>
    </ligand>
</feature>
<dbReference type="GO" id="GO:0005524">
    <property type="term" value="F:ATP binding"/>
    <property type="evidence" value="ECO:0007669"/>
    <property type="project" value="UniProtKB-UniRule"/>
</dbReference>
<evidence type="ECO:0000256" key="5">
    <source>
        <dbReference type="ARBA" id="ARBA00023235"/>
    </source>
</evidence>
<dbReference type="GO" id="GO:0016787">
    <property type="term" value="F:hydrolase activity"/>
    <property type="evidence" value="ECO:0007669"/>
    <property type="project" value="UniProtKB-UniRule"/>
</dbReference>
<dbReference type="PROSITE" id="PS51198">
    <property type="entry name" value="UVRD_HELICASE_ATP_BIND"/>
    <property type="match status" value="1"/>
</dbReference>
<dbReference type="GO" id="GO:0000725">
    <property type="term" value="P:recombinational repair"/>
    <property type="evidence" value="ECO:0007669"/>
    <property type="project" value="TreeGrafter"/>
</dbReference>
<dbReference type="PANTHER" id="PTHR11070:SF63">
    <property type="entry name" value="DNA HELICASE IV"/>
    <property type="match status" value="1"/>
</dbReference>
<name>A0AAW7SYQ3_BURVI</name>
<dbReference type="InterPro" id="IPR014016">
    <property type="entry name" value="UvrD-like_ATP-bd"/>
</dbReference>
<dbReference type="GO" id="GO:0003916">
    <property type="term" value="F:DNA topoisomerase activity"/>
    <property type="evidence" value="ECO:0007669"/>
    <property type="project" value="InterPro"/>
</dbReference>
<dbReference type="GO" id="GO:0005829">
    <property type="term" value="C:cytosol"/>
    <property type="evidence" value="ECO:0007669"/>
    <property type="project" value="TreeGrafter"/>
</dbReference>
<evidence type="ECO:0000256" key="4">
    <source>
        <dbReference type="ARBA" id="ARBA00022840"/>
    </source>
</evidence>
<evidence type="ECO:0000256" key="7">
    <source>
        <dbReference type="ARBA" id="ARBA00034808"/>
    </source>
</evidence>
<dbReference type="InterPro" id="IPR013498">
    <property type="entry name" value="Topo_IA_Znf"/>
</dbReference>
<evidence type="ECO:0000256" key="3">
    <source>
        <dbReference type="ARBA" id="ARBA00022806"/>
    </source>
</evidence>
<dbReference type="GO" id="GO:0006265">
    <property type="term" value="P:DNA topological change"/>
    <property type="evidence" value="ECO:0007669"/>
    <property type="project" value="InterPro"/>
</dbReference>
<reference evidence="11" key="1">
    <citation type="submission" date="2023-07" db="EMBL/GenBank/DDBJ databases">
        <title>A collection of bacterial strains from the Burkholderia cepacia Research Laboratory and Repository.</title>
        <authorList>
            <person name="Lipuma J."/>
            <person name="Spilker T."/>
            <person name="Caverly L."/>
        </authorList>
    </citation>
    <scope>NUCLEOTIDE SEQUENCE</scope>
    <source>
        <strain evidence="11">AU44268</strain>
    </source>
</reference>
<proteinExistence type="predicted"/>
<protein>
    <recommendedName>
        <fullName evidence="7">DNA 3'-5' helicase</fullName>
        <ecNumber evidence="7">5.6.2.4</ecNumber>
    </recommendedName>
</protein>
<sequence>MQFEAIAFRRLEGFRLPSELVTLLNLSYGAGADLNIGHHKRRLITMTNADSDKQWGPSHYGQIFTKSRDWVLRLVDGGLVLFVGGKVKIRHNVDGKSRPLIKHGLFWADVTFRAGKPDAIRIDGLPNKQATELEEAIAACERPYQFKVAFGQIQTWLQQGDTHLAQCEQNRRWIPQSWQAGFESRRPCLELSDEELWKLFRDPSVRASLPGEAGHVESVLKIWRRDWPAYWAQKNEAHTRRELVACREMFEEVEGKPLTEEQARAVICFDDHVLVVASAGSGKTSTMVAKAAYAIRRGIVRPDQILMLAFNKKAADELQKRAGKSFGRLGMADVVVEARTFHALGLSIIGKATGEKPDVPDWAIDAQPGQRKLTEIVDRLKDSSPTFRTNWDLFRIVFGQDLPKFGKQSNSDVVDGDANAKLKTIDGKFVRSQEECFIANWLFYHGVGYVYERPYEHETRTAEHRQYKPDFYYPDIDLYHEHFALDANGEPPSHFENYLEGVVWKREEHQRRGTQLIETTSHQVRTGEAWSYLEHALTSRGIVLDPNPDRPVPQYGQPPLDSALLIRLVRSFIVHTKSNCLSVEDMRKCLSSMPHDTFKHRHWMFLDLFEPILEAWNGALAEEGGIDFEDMLNQAAEHVESGRYFSPYGLVMADEFQDASRARARLCRALANARLDTRRLTIGAILGPVQQYFFAVGDDWQSINRFAGADVSVMTGFVDWFGKAQVLRLEQTFRCPQTLCDISSRFVTKNPRQIRKNIRSSAPATGAVLEAFQVKTRLHVQKAIDDYLAKLYRGLQDGSVPRARDGKITVFILGRYNADKSTLPFGWQVRYGGEIVLSFVTIHSSKGAEADYVILPGMVSRGFPNLREDDPVLALAMPGTEPFPLAEERRLFYVALTRARRSVAMFTVAGHRSSFLQELVSEGAVTVSSTGDEETTEYECPACNTGLLNKREGRYGQFLTCSNFPACRYKPPVK</sequence>
<dbReference type="GO" id="GO:0043138">
    <property type="term" value="F:3'-5' DNA helicase activity"/>
    <property type="evidence" value="ECO:0007669"/>
    <property type="project" value="UniProtKB-EC"/>
</dbReference>
<dbReference type="AlphaFoldDB" id="A0AAW7SYQ3"/>
<evidence type="ECO:0000313" key="11">
    <source>
        <dbReference type="EMBL" id="MDN7795092.1"/>
    </source>
</evidence>
<comment type="catalytic activity">
    <reaction evidence="8">
        <text>ATP + H2O = ADP + phosphate + H(+)</text>
        <dbReference type="Rhea" id="RHEA:13065"/>
        <dbReference type="ChEBI" id="CHEBI:15377"/>
        <dbReference type="ChEBI" id="CHEBI:15378"/>
        <dbReference type="ChEBI" id="CHEBI:30616"/>
        <dbReference type="ChEBI" id="CHEBI:43474"/>
        <dbReference type="ChEBI" id="CHEBI:456216"/>
        <dbReference type="EC" id="5.6.2.4"/>
    </reaction>
</comment>
<dbReference type="EMBL" id="JAUJRV010000005">
    <property type="protein sequence ID" value="MDN7795092.1"/>
    <property type="molecule type" value="Genomic_DNA"/>
</dbReference>
<dbReference type="SUPFAM" id="SSF52540">
    <property type="entry name" value="P-loop containing nucleoside triphosphate hydrolases"/>
    <property type="match status" value="1"/>
</dbReference>
<evidence type="ECO:0000256" key="6">
    <source>
        <dbReference type="ARBA" id="ARBA00034617"/>
    </source>
</evidence>
<keyword evidence="1 9" id="KW-0547">Nucleotide-binding</keyword>
<dbReference type="EC" id="5.6.2.4" evidence="7"/>
<dbReference type="Pfam" id="PF12462">
    <property type="entry name" value="Helicase_IV_N"/>
    <property type="match status" value="1"/>
</dbReference>
<dbReference type="Gene3D" id="3.40.50.300">
    <property type="entry name" value="P-loop containing nucleotide triphosphate hydrolases"/>
    <property type="match status" value="3"/>
</dbReference>
<dbReference type="InterPro" id="IPR014017">
    <property type="entry name" value="DNA_helicase_UvrD-like_C"/>
</dbReference>
<dbReference type="Pfam" id="PF01396">
    <property type="entry name" value="Zn_ribbon_Top1"/>
    <property type="match status" value="1"/>
</dbReference>
<dbReference type="RefSeq" id="WP_232356029.1">
    <property type="nucleotide sequence ID" value="NZ_JAEDWX010000012.1"/>
</dbReference>
<evidence type="ECO:0000313" key="12">
    <source>
        <dbReference type="Proteomes" id="UP001171620"/>
    </source>
</evidence>
<dbReference type="GO" id="GO:0005694">
    <property type="term" value="C:chromosome"/>
    <property type="evidence" value="ECO:0007669"/>
    <property type="project" value="InterPro"/>
</dbReference>
<feature type="domain" description="UvrD-like helicase ATP-binding" evidence="10">
    <location>
        <begin position="256"/>
        <end position="736"/>
    </location>
</feature>
<dbReference type="GO" id="GO:0003677">
    <property type="term" value="F:DNA binding"/>
    <property type="evidence" value="ECO:0007669"/>
    <property type="project" value="InterPro"/>
</dbReference>
<dbReference type="Pfam" id="PF00580">
    <property type="entry name" value="UvrD-helicase"/>
    <property type="match status" value="1"/>
</dbReference>
<dbReference type="InterPro" id="IPR022161">
    <property type="entry name" value="Helicase_IV_N"/>
</dbReference>
<evidence type="ECO:0000259" key="10">
    <source>
        <dbReference type="PROSITE" id="PS51198"/>
    </source>
</evidence>
<evidence type="ECO:0000256" key="1">
    <source>
        <dbReference type="ARBA" id="ARBA00022741"/>
    </source>
</evidence>
<keyword evidence="4 9" id="KW-0067">ATP-binding</keyword>
<dbReference type="InterPro" id="IPR000212">
    <property type="entry name" value="DNA_helicase_UvrD/REP"/>
</dbReference>
<evidence type="ECO:0000256" key="8">
    <source>
        <dbReference type="ARBA" id="ARBA00048988"/>
    </source>
</evidence>
<dbReference type="Proteomes" id="UP001171620">
    <property type="component" value="Unassembled WGS sequence"/>
</dbReference>
<dbReference type="Pfam" id="PF13361">
    <property type="entry name" value="UvrD_C"/>
    <property type="match status" value="1"/>
</dbReference>
<dbReference type="InterPro" id="IPR027417">
    <property type="entry name" value="P-loop_NTPase"/>
</dbReference>